<keyword evidence="1" id="KW-0560">Oxidoreductase</keyword>
<evidence type="ECO:0000259" key="2">
    <source>
        <dbReference type="Pfam" id="PF01494"/>
    </source>
</evidence>
<keyword evidence="3" id="KW-0503">Monooxygenase</keyword>
<feature type="domain" description="FAD-binding" evidence="2">
    <location>
        <begin position="3"/>
        <end position="344"/>
    </location>
</feature>
<dbReference type="InterPro" id="IPR050631">
    <property type="entry name" value="PheA/TfdB_FAD_monoxygenase"/>
</dbReference>
<dbReference type="Proteomes" id="UP000515292">
    <property type="component" value="Chromosome"/>
</dbReference>
<evidence type="ECO:0000313" key="4">
    <source>
        <dbReference type="Proteomes" id="UP000515292"/>
    </source>
</evidence>
<dbReference type="SUPFAM" id="SSF51905">
    <property type="entry name" value="FAD/NAD(P)-binding domain"/>
    <property type="match status" value="1"/>
</dbReference>
<dbReference type="GO" id="GO:0071949">
    <property type="term" value="F:FAD binding"/>
    <property type="evidence" value="ECO:0007669"/>
    <property type="project" value="InterPro"/>
</dbReference>
<reference evidence="3 4" key="1">
    <citation type="submission" date="2020-07" db="EMBL/GenBank/DDBJ databases">
        <title>Complete genome sequence for Sandaracinobacter sp. M6.</title>
        <authorList>
            <person name="Tang Y."/>
            <person name="Liu Q."/>
            <person name="Guo Z."/>
            <person name="Lei P."/>
            <person name="Huang B."/>
        </authorList>
    </citation>
    <scope>NUCLEOTIDE SEQUENCE [LARGE SCALE GENOMIC DNA]</scope>
    <source>
        <strain evidence="3 4">M6</strain>
    </source>
</reference>
<dbReference type="Gene3D" id="3.50.50.60">
    <property type="entry name" value="FAD/NAD(P)-binding domain"/>
    <property type="match status" value="1"/>
</dbReference>
<keyword evidence="4" id="KW-1185">Reference proteome</keyword>
<accession>A0A7G5IG14</accession>
<dbReference type="InterPro" id="IPR036188">
    <property type="entry name" value="FAD/NAD-bd_sf"/>
</dbReference>
<dbReference type="GO" id="GO:0004497">
    <property type="term" value="F:monooxygenase activity"/>
    <property type="evidence" value="ECO:0007669"/>
    <property type="project" value="UniProtKB-KW"/>
</dbReference>
<dbReference type="KEGG" id="sand:H3309_13225"/>
<name>A0A7G5IG14_9SPHN</name>
<dbReference type="Pfam" id="PF01494">
    <property type="entry name" value="FAD_binding_3"/>
    <property type="match status" value="1"/>
</dbReference>
<dbReference type="Gene3D" id="3.30.70.2450">
    <property type="match status" value="1"/>
</dbReference>
<dbReference type="PANTHER" id="PTHR43476:SF5">
    <property type="entry name" value="FAD-DEPENDENT MONOOXYGENASE"/>
    <property type="match status" value="1"/>
</dbReference>
<organism evidence="3 4">
    <name type="scientific">Sandaracinobacteroides saxicola</name>
    <dbReference type="NCBI Taxonomy" id="2759707"/>
    <lineage>
        <taxon>Bacteria</taxon>
        <taxon>Pseudomonadati</taxon>
        <taxon>Pseudomonadota</taxon>
        <taxon>Alphaproteobacteria</taxon>
        <taxon>Sphingomonadales</taxon>
        <taxon>Sphingosinicellaceae</taxon>
        <taxon>Sandaracinobacteroides</taxon>
    </lineage>
</organism>
<dbReference type="RefSeq" id="WP_182295151.1">
    <property type="nucleotide sequence ID" value="NZ_CP059851.1"/>
</dbReference>
<dbReference type="AlphaFoldDB" id="A0A7G5IG14"/>
<evidence type="ECO:0000313" key="3">
    <source>
        <dbReference type="EMBL" id="QMW22306.1"/>
    </source>
</evidence>
<dbReference type="EMBL" id="CP059851">
    <property type="protein sequence ID" value="QMW22306.1"/>
    <property type="molecule type" value="Genomic_DNA"/>
</dbReference>
<dbReference type="PANTHER" id="PTHR43476">
    <property type="entry name" value="3-(3-HYDROXY-PHENYL)PROPIONATE/3-HYDROXYCINNAMIC ACID HYDROXYLASE"/>
    <property type="match status" value="1"/>
</dbReference>
<dbReference type="InterPro" id="IPR002938">
    <property type="entry name" value="FAD-bd"/>
</dbReference>
<gene>
    <name evidence="3" type="ORF">H3309_13225</name>
</gene>
<dbReference type="PRINTS" id="PR00420">
    <property type="entry name" value="RNGMNOXGNASE"/>
</dbReference>
<evidence type="ECO:0000256" key="1">
    <source>
        <dbReference type="ARBA" id="ARBA00023002"/>
    </source>
</evidence>
<sequence length="397" mass="44376">MFDYDVIVAGAGPVGTVAAYALAQAGIRVAVLEAGADCAEDLRASTFHPSSLEMLAELGVLDELLPQGLKAPVYQYRIRQTNEVLGFDLTELSDVTPYPFRLQAEQFKLARLLAGKLAAHPQGAMRFNSRVVHFMQDDAGVSVAVETPTAIEHYRTRYLIACDGANSIIRKWLGVGFEGFTYPEKFLCLSTTWPLQDHFEDLAPVNYVADPDEWRVLLRVPTMWRVLVPAHEAATDAELRGDAKKREVFERLIGEGDAVETCHRTIYRVHQRVATRYDHGRVLLIGDAAHLNNPLGGLGMNSGIHDAINLVEKLKPILLEGAEAAPLLARFDRQRRSVMHGFVQAQTIRNKAMMESKETQNDYYEEMRGHCYDPDKRRAYLMKQSMFTSLAEAEAVA</sequence>
<protein>
    <submittedName>
        <fullName evidence="3">FAD-dependent monooxygenase</fullName>
    </submittedName>
</protein>
<proteinExistence type="predicted"/>